<dbReference type="PANTHER" id="PTHR33625:SF3">
    <property type="entry name" value="OS04G0550700 PROTEIN"/>
    <property type="match status" value="1"/>
</dbReference>
<dbReference type="Gramene" id="ERN00147">
    <property type="protein sequence ID" value="ERN00147"/>
    <property type="gene ID" value="AMTR_s00111p00028720"/>
</dbReference>
<dbReference type="OMA" id="ITWIVEW"/>
<name>W1NSQ9_AMBTC</name>
<evidence type="ECO:0000313" key="2">
    <source>
        <dbReference type="Proteomes" id="UP000017836"/>
    </source>
</evidence>
<organism evidence="1 2">
    <name type="scientific">Amborella trichopoda</name>
    <dbReference type="NCBI Taxonomy" id="13333"/>
    <lineage>
        <taxon>Eukaryota</taxon>
        <taxon>Viridiplantae</taxon>
        <taxon>Streptophyta</taxon>
        <taxon>Embryophyta</taxon>
        <taxon>Tracheophyta</taxon>
        <taxon>Spermatophyta</taxon>
        <taxon>Magnoliopsida</taxon>
        <taxon>Amborellales</taxon>
        <taxon>Amborellaceae</taxon>
        <taxon>Amborella</taxon>
    </lineage>
</organism>
<dbReference type="OrthoDB" id="737041at2759"/>
<dbReference type="eggNOG" id="ENOG502QVYD">
    <property type="taxonomic scope" value="Eukaryota"/>
</dbReference>
<dbReference type="PROSITE" id="PS51257">
    <property type="entry name" value="PROKAR_LIPOPROTEIN"/>
    <property type="match status" value="1"/>
</dbReference>
<dbReference type="AlphaFoldDB" id="W1NSQ9"/>
<dbReference type="EMBL" id="KI394940">
    <property type="protein sequence ID" value="ERN00147.1"/>
    <property type="molecule type" value="Genomic_DNA"/>
</dbReference>
<sequence length="316" mass="35155">MAAGSRGGMLRAAGGAGLGGFSGSCPRSTMLSFPSWRPPVVRTGRCPAARMRGWEEWEWVVEEREREEDERENVEERERKSDVMVVLGSCSCDGGWVLGPVPSRAEVEDAVSALQQVIFPVSNSQVYDDGLLSTSERGMDNRIIVSNTTLDDGPSSGQLPDWIEPSLNYYYPKMSESEESTGVFDAFHLLRSNPYVQRMVVSLASDDAVWDAVSKNEAVQELHDSLHRVGNVTPSNGPNKNSPDAITWIVEWVLDNLKAKVQEILHKLSTLIDELFRLPYAEQEKKMDAFTETLRSSLMLSVLVLLVIVVTRSYRA</sequence>
<dbReference type="HOGENOM" id="CLU_880940_0_0_1"/>
<dbReference type="STRING" id="13333.W1NSQ9"/>
<protein>
    <submittedName>
        <fullName evidence="1">Uncharacterized protein</fullName>
    </submittedName>
</protein>
<keyword evidence="2" id="KW-1185">Reference proteome</keyword>
<gene>
    <name evidence="1" type="ORF">AMTR_s00111p00028720</name>
</gene>
<dbReference type="PANTHER" id="PTHR33625">
    <property type="entry name" value="OS08G0179900 PROTEIN"/>
    <property type="match status" value="1"/>
</dbReference>
<accession>W1NSQ9</accession>
<reference evidence="2" key="1">
    <citation type="journal article" date="2013" name="Science">
        <title>The Amborella genome and the evolution of flowering plants.</title>
        <authorList>
            <consortium name="Amborella Genome Project"/>
        </authorList>
    </citation>
    <scope>NUCLEOTIDE SEQUENCE [LARGE SCALE GENOMIC DNA]</scope>
</reference>
<proteinExistence type="predicted"/>
<dbReference type="Proteomes" id="UP000017836">
    <property type="component" value="Unassembled WGS sequence"/>
</dbReference>
<evidence type="ECO:0000313" key="1">
    <source>
        <dbReference type="EMBL" id="ERN00147.1"/>
    </source>
</evidence>